<comment type="caution">
    <text evidence="2">The sequence shown here is derived from an EMBL/GenBank/DDBJ whole genome shotgun (WGS) entry which is preliminary data.</text>
</comment>
<evidence type="ECO:0000256" key="1">
    <source>
        <dbReference type="SAM" id="MobiDB-lite"/>
    </source>
</evidence>
<name>A0A699XK80_TANCI</name>
<feature type="compositionally biased region" description="Low complexity" evidence="1">
    <location>
        <begin position="1"/>
        <end position="12"/>
    </location>
</feature>
<proteinExistence type="predicted"/>
<sequence length="81" mass="8774">ARRRAGAPGHRPTVGQSASGPPQAHPIAAGPSLDKRFCRAAGHCKTAWRRARRCPWRPAAKRDELVLFRPGPGRRSRASSA</sequence>
<organism evidence="2">
    <name type="scientific">Tanacetum cinerariifolium</name>
    <name type="common">Dalmatian daisy</name>
    <name type="synonym">Chrysanthemum cinerariifolium</name>
    <dbReference type="NCBI Taxonomy" id="118510"/>
    <lineage>
        <taxon>Eukaryota</taxon>
        <taxon>Viridiplantae</taxon>
        <taxon>Streptophyta</taxon>
        <taxon>Embryophyta</taxon>
        <taxon>Tracheophyta</taxon>
        <taxon>Spermatophyta</taxon>
        <taxon>Magnoliopsida</taxon>
        <taxon>eudicotyledons</taxon>
        <taxon>Gunneridae</taxon>
        <taxon>Pentapetalae</taxon>
        <taxon>asterids</taxon>
        <taxon>campanulids</taxon>
        <taxon>Asterales</taxon>
        <taxon>Asteraceae</taxon>
        <taxon>Asteroideae</taxon>
        <taxon>Anthemideae</taxon>
        <taxon>Anthemidinae</taxon>
        <taxon>Tanacetum</taxon>
    </lineage>
</organism>
<gene>
    <name evidence="2" type="ORF">Tci_932036</name>
</gene>
<reference evidence="2" key="1">
    <citation type="journal article" date="2019" name="Sci. Rep.">
        <title>Draft genome of Tanacetum cinerariifolium, the natural source of mosquito coil.</title>
        <authorList>
            <person name="Yamashiro T."/>
            <person name="Shiraishi A."/>
            <person name="Satake H."/>
            <person name="Nakayama K."/>
        </authorList>
    </citation>
    <scope>NUCLEOTIDE SEQUENCE</scope>
</reference>
<accession>A0A699XK80</accession>
<dbReference type="AlphaFoldDB" id="A0A699XK80"/>
<feature type="region of interest" description="Disordered" evidence="1">
    <location>
        <begin position="1"/>
        <end position="31"/>
    </location>
</feature>
<evidence type="ECO:0000313" key="2">
    <source>
        <dbReference type="EMBL" id="GFD60067.1"/>
    </source>
</evidence>
<dbReference type="EMBL" id="BKCJ011873049">
    <property type="protein sequence ID" value="GFD60067.1"/>
    <property type="molecule type" value="Genomic_DNA"/>
</dbReference>
<protein>
    <submittedName>
        <fullName evidence="2">Uncharacterized protein</fullName>
    </submittedName>
</protein>
<feature type="non-terminal residue" evidence="2">
    <location>
        <position position="81"/>
    </location>
</feature>
<feature type="non-terminal residue" evidence="2">
    <location>
        <position position="1"/>
    </location>
</feature>